<dbReference type="GO" id="GO:0016787">
    <property type="term" value="F:hydrolase activity"/>
    <property type="evidence" value="ECO:0007669"/>
    <property type="project" value="UniProtKB-KW"/>
</dbReference>
<dbReference type="InterPro" id="IPR011604">
    <property type="entry name" value="PDDEXK-like_dom_sf"/>
</dbReference>
<dbReference type="Pfam" id="PF11074">
    <property type="entry name" value="DUF2779"/>
    <property type="match status" value="1"/>
</dbReference>
<dbReference type="Gene3D" id="3.90.320.10">
    <property type="match status" value="1"/>
</dbReference>
<name>A0A964RQ32_9CLOT</name>
<dbReference type="InterPro" id="IPR021301">
    <property type="entry name" value="DUF2779"/>
</dbReference>
<evidence type="ECO:0000256" key="1">
    <source>
        <dbReference type="ARBA" id="ARBA00022801"/>
    </source>
</evidence>
<evidence type="ECO:0000313" key="3">
    <source>
        <dbReference type="EMBL" id="MVX65924.1"/>
    </source>
</evidence>
<feature type="domain" description="DUF2779" evidence="2">
    <location>
        <begin position="289"/>
        <end position="413"/>
    </location>
</feature>
<evidence type="ECO:0000259" key="2">
    <source>
        <dbReference type="Pfam" id="PF11074"/>
    </source>
</evidence>
<comment type="caution">
    <text evidence="3">The sequence shown here is derived from an EMBL/GenBank/DDBJ whole genome shotgun (WGS) entry which is preliminary data.</text>
</comment>
<gene>
    <name evidence="3" type="ORF">GKZ28_19790</name>
</gene>
<sequence length="489" mass="57130">MLLTKSKFLTGLKCPRCFWKVMHEKTTDEISVQEEQNIKQGIQVGELAKKLFKNGIDLSNSDFKSNIKATQDCLFLNYVLFEAGIQVDNLYARMDILIPNADESYNIVEVKSSTSVKDEHIFDVAFQKYVCEKSGVNINRCYILHINNSYIKQGELKLEQLFIKEDITDQVEEFYPNVPALIEELINIYNLPEVPEVNANRYLFNEYPCEFDSDCWSFLPKYNVSKIYRINKSKVAGLFRDNIFEIKNVPNDILNDKQIIQKESIINNKVYINRKKIRDFISELKYPLYYLDFETFSEAIPRFDESKSYMQVPFQYSLHVQYKDGRLEHYEFLHKNKTDPRKSILISMVEVLGDEGSIIVFNQSFEKSRLKELSRLYSQYDYYVNSILERIVDLLVPFSNFNYYNPVQNGSCSIKKVLPAVTGKSYEGMEIANGGDASTLYFKATFEDGFSVKEKEEVYSNLLKYCKLDTEGMVWIIDELKKLVVNQEK</sequence>
<dbReference type="AlphaFoldDB" id="A0A964RQ32"/>
<protein>
    <submittedName>
        <fullName evidence="3">DUF2779 domain-containing protein</fullName>
    </submittedName>
</protein>
<reference evidence="3" key="1">
    <citation type="submission" date="2019-12" db="EMBL/GenBank/DDBJ databases">
        <title>Microbes associate with the intestines of laboratory mice.</title>
        <authorList>
            <person name="Navarre W."/>
            <person name="Wong E."/>
        </authorList>
    </citation>
    <scope>NUCLEOTIDE SEQUENCE</scope>
    <source>
        <strain evidence="3">NM79_F5</strain>
    </source>
</reference>
<keyword evidence="1" id="KW-0378">Hydrolase</keyword>
<accession>A0A964RQ32</accession>
<dbReference type="RefSeq" id="WP_160360582.1">
    <property type="nucleotide sequence ID" value="NZ_WSRQ01000041.1"/>
</dbReference>
<dbReference type="Proteomes" id="UP000656077">
    <property type="component" value="Unassembled WGS sequence"/>
</dbReference>
<proteinExistence type="predicted"/>
<evidence type="ECO:0000313" key="4">
    <source>
        <dbReference type="Proteomes" id="UP000656077"/>
    </source>
</evidence>
<dbReference type="EMBL" id="WSRQ01000041">
    <property type="protein sequence ID" value="MVX65924.1"/>
    <property type="molecule type" value="Genomic_DNA"/>
</dbReference>
<organism evidence="3 4">
    <name type="scientific">Clostridium chromiireducens</name>
    <dbReference type="NCBI Taxonomy" id="225345"/>
    <lineage>
        <taxon>Bacteria</taxon>
        <taxon>Bacillati</taxon>
        <taxon>Bacillota</taxon>
        <taxon>Clostridia</taxon>
        <taxon>Eubacteriales</taxon>
        <taxon>Clostridiaceae</taxon>
        <taxon>Clostridium</taxon>
    </lineage>
</organism>